<accession>A0ABW1QX21</accession>
<gene>
    <name evidence="3" type="ORF">ACFPWU_01910</name>
</gene>
<evidence type="ECO:0000313" key="4">
    <source>
        <dbReference type="Proteomes" id="UP001596098"/>
    </source>
</evidence>
<dbReference type="SMART" id="SM00829">
    <property type="entry name" value="PKS_ER"/>
    <property type="match status" value="1"/>
</dbReference>
<dbReference type="Pfam" id="PF13602">
    <property type="entry name" value="ADH_zinc_N_2"/>
    <property type="match status" value="1"/>
</dbReference>
<dbReference type="InterPro" id="IPR013154">
    <property type="entry name" value="ADH-like_N"/>
</dbReference>
<dbReference type="Pfam" id="PF08240">
    <property type="entry name" value="ADH_N"/>
    <property type="match status" value="1"/>
</dbReference>
<dbReference type="SUPFAM" id="SSF51735">
    <property type="entry name" value="NAD(P)-binding Rossmann-fold domains"/>
    <property type="match status" value="1"/>
</dbReference>
<dbReference type="Gene3D" id="3.40.50.720">
    <property type="entry name" value="NAD(P)-binding Rossmann-like Domain"/>
    <property type="match status" value="1"/>
</dbReference>
<protein>
    <submittedName>
        <fullName evidence="3">NADP-dependent oxidoreductase</fullName>
        <ecNumber evidence="3">1.-.-.-</ecNumber>
    </submittedName>
</protein>
<evidence type="ECO:0000259" key="2">
    <source>
        <dbReference type="SMART" id="SM00829"/>
    </source>
</evidence>
<dbReference type="EC" id="1.-.-.-" evidence="3"/>
<evidence type="ECO:0000313" key="3">
    <source>
        <dbReference type="EMBL" id="MFC6152420.1"/>
    </source>
</evidence>
<dbReference type="InterPro" id="IPR020843">
    <property type="entry name" value="ER"/>
</dbReference>
<name>A0ABW1QX21_9ACTN</name>
<evidence type="ECO:0000256" key="1">
    <source>
        <dbReference type="ARBA" id="ARBA00022857"/>
    </source>
</evidence>
<dbReference type="SUPFAM" id="SSF50129">
    <property type="entry name" value="GroES-like"/>
    <property type="match status" value="1"/>
</dbReference>
<dbReference type="GO" id="GO:0016491">
    <property type="term" value="F:oxidoreductase activity"/>
    <property type="evidence" value="ECO:0007669"/>
    <property type="project" value="UniProtKB-KW"/>
</dbReference>
<proteinExistence type="predicted"/>
<dbReference type="EMBL" id="JBHSQI010000001">
    <property type="protein sequence ID" value="MFC6152420.1"/>
    <property type="molecule type" value="Genomic_DNA"/>
</dbReference>
<organism evidence="3 4">
    <name type="scientific">Nocardioides yefusunii</name>
    <dbReference type="NCBI Taxonomy" id="2500546"/>
    <lineage>
        <taxon>Bacteria</taxon>
        <taxon>Bacillati</taxon>
        <taxon>Actinomycetota</taxon>
        <taxon>Actinomycetes</taxon>
        <taxon>Propionibacteriales</taxon>
        <taxon>Nocardioidaceae</taxon>
        <taxon>Nocardioides</taxon>
    </lineage>
</organism>
<reference evidence="4" key="1">
    <citation type="journal article" date="2019" name="Int. J. Syst. Evol. Microbiol.">
        <title>The Global Catalogue of Microorganisms (GCM) 10K type strain sequencing project: providing services to taxonomists for standard genome sequencing and annotation.</title>
        <authorList>
            <consortium name="The Broad Institute Genomics Platform"/>
            <consortium name="The Broad Institute Genome Sequencing Center for Infectious Disease"/>
            <person name="Wu L."/>
            <person name="Ma J."/>
        </authorList>
    </citation>
    <scope>NUCLEOTIDE SEQUENCE [LARGE SCALE GENOMIC DNA]</scope>
    <source>
        <strain evidence="4">DFY28</strain>
    </source>
</reference>
<feature type="domain" description="Enoyl reductase (ER)" evidence="2">
    <location>
        <begin position="10"/>
        <end position="298"/>
    </location>
</feature>
<keyword evidence="3" id="KW-0560">Oxidoreductase</keyword>
<dbReference type="RefSeq" id="WP_128220689.1">
    <property type="nucleotide sequence ID" value="NZ_CP034929.1"/>
</dbReference>
<dbReference type="PANTHER" id="PTHR44154:SF1">
    <property type="entry name" value="QUINONE OXIDOREDUCTASE"/>
    <property type="match status" value="1"/>
</dbReference>
<sequence>MRAVVATRFGGPDVLEVLDLPEPTVGPGQVKVDVVTAGLNPVDAMMRRGEMGGQAPLRLGTELVGRITEIGPGVTGFTVGEEIIGFGALGSYAETHVLPATQIAPKPAPLDWNVAGGLSGVGQTALTVLDTLALTPGQTLLAHGATGGVGSLLVQLAHRAGIHVIGTASPANHDYLRRLGATPVAYGPGLADRLRTALREGDHPGIDAAVDMSGVWDNIESTLELVPLNRTITLVPATAQRSVPLVRVQRSAARLTHLAALAATGELHAEVQETFPLDDIVRAHTQLDTKHTRGKLVLRIREA</sequence>
<dbReference type="Gene3D" id="3.90.180.10">
    <property type="entry name" value="Medium-chain alcohol dehydrogenases, catalytic domain"/>
    <property type="match status" value="1"/>
</dbReference>
<dbReference type="CDD" id="cd05289">
    <property type="entry name" value="MDR_like_2"/>
    <property type="match status" value="1"/>
</dbReference>
<comment type="caution">
    <text evidence="3">The sequence shown here is derived from an EMBL/GenBank/DDBJ whole genome shotgun (WGS) entry which is preliminary data.</text>
</comment>
<keyword evidence="4" id="KW-1185">Reference proteome</keyword>
<dbReference type="PANTHER" id="PTHR44154">
    <property type="entry name" value="QUINONE OXIDOREDUCTASE"/>
    <property type="match status" value="1"/>
</dbReference>
<dbReference type="Proteomes" id="UP001596098">
    <property type="component" value="Unassembled WGS sequence"/>
</dbReference>
<keyword evidence="1" id="KW-0521">NADP</keyword>
<dbReference type="InterPro" id="IPR036291">
    <property type="entry name" value="NAD(P)-bd_dom_sf"/>
</dbReference>
<dbReference type="InterPro" id="IPR011032">
    <property type="entry name" value="GroES-like_sf"/>
</dbReference>
<dbReference type="InterPro" id="IPR051603">
    <property type="entry name" value="Zinc-ADH_QOR/CCCR"/>
</dbReference>